<organism evidence="1">
    <name type="scientific">Panicum hallii</name>
    <dbReference type="NCBI Taxonomy" id="206008"/>
    <lineage>
        <taxon>Eukaryota</taxon>
        <taxon>Viridiplantae</taxon>
        <taxon>Streptophyta</taxon>
        <taxon>Embryophyta</taxon>
        <taxon>Tracheophyta</taxon>
        <taxon>Spermatophyta</taxon>
        <taxon>Magnoliopsida</taxon>
        <taxon>Liliopsida</taxon>
        <taxon>Poales</taxon>
        <taxon>Poaceae</taxon>
        <taxon>PACMAD clade</taxon>
        <taxon>Panicoideae</taxon>
        <taxon>Panicodae</taxon>
        <taxon>Paniceae</taxon>
        <taxon>Panicinae</taxon>
        <taxon>Panicum</taxon>
        <taxon>Panicum sect. Panicum</taxon>
    </lineage>
</organism>
<evidence type="ECO:0000313" key="1">
    <source>
        <dbReference type="EMBL" id="PAN06031.1"/>
    </source>
</evidence>
<dbReference type="EMBL" id="CM008046">
    <property type="protein sequence ID" value="PAN06031.1"/>
    <property type="molecule type" value="Genomic_DNA"/>
</dbReference>
<dbReference type="EMBL" id="CM008046">
    <property type="protein sequence ID" value="PAN06030.1"/>
    <property type="molecule type" value="Genomic_DNA"/>
</dbReference>
<gene>
    <name evidence="1" type="ORF">PAHAL_1G227900</name>
</gene>
<accession>A0A2S3GPK5</accession>
<dbReference type="AlphaFoldDB" id="A0A2S3GPK5"/>
<sequence>MSTVDLFFKLKNAMEMERGETPEEGEESKSADEIVCGVRCEYCQSSKFIENMGIHLAGSNRPTTSTSIVLVTIGQYCP</sequence>
<name>A0A2S3GPK5_9POAL</name>
<dbReference type="Gramene" id="PAN06030">
    <property type="protein sequence ID" value="PAN06030"/>
    <property type="gene ID" value="PAHAL_1G227900"/>
</dbReference>
<protein>
    <submittedName>
        <fullName evidence="1">Uncharacterized protein</fullName>
    </submittedName>
</protein>
<dbReference type="Gramene" id="PAN06031">
    <property type="protein sequence ID" value="PAN06031"/>
    <property type="gene ID" value="PAHAL_1G227900"/>
</dbReference>
<proteinExistence type="predicted"/>
<reference evidence="1" key="1">
    <citation type="submission" date="2018-04" db="EMBL/GenBank/DDBJ databases">
        <title>WGS assembly of Panicum hallii.</title>
        <authorList>
            <person name="Lovell J."/>
            <person name="Jenkins J."/>
            <person name="Lowry D."/>
            <person name="Mamidi S."/>
            <person name="Sreedasyam A."/>
            <person name="Weng X."/>
            <person name="Barry K."/>
            <person name="Bonette J."/>
            <person name="Campitelli B."/>
            <person name="Daum C."/>
            <person name="Gordon S."/>
            <person name="Gould B."/>
            <person name="Lipzen A."/>
            <person name="Macqueen A."/>
            <person name="Palacio-Mejia J."/>
            <person name="Plott C."/>
            <person name="Shakirov E."/>
            <person name="Shu S."/>
            <person name="Yoshinaga Y."/>
            <person name="Zane M."/>
            <person name="Rokhsar D."/>
            <person name="Grimwood J."/>
            <person name="Schmutz J."/>
            <person name="Juenger T."/>
        </authorList>
    </citation>
    <scope>NUCLEOTIDE SEQUENCE [LARGE SCALE GENOMIC DNA]</scope>
    <source>
        <strain evidence="1">FIL2</strain>
    </source>
</reference>
<dbReference type="Proteomes" id="UP000243499">
    <property type="component" value="Chromosome 1"/>
</dbReference>